<evidence type="ECO:0000313" key="5">
    <source>
        <dbReference type="Proteomes" id="UP001171945"/>
    </source>
</evidence>
<dbReference type="PROSITE" id="PS50208">
    <property type="entry name" value="CASPASE_P20"/>
    <property type="match status" value="1"/>
</dbReference>
<evidence type="ECO:0000256" key="2">
    <source>
        <dbReference type="SAM" id="MobiDB-lite"/>
    </source>
</evidence>
<dbReference type="InterPro" id="IPR051043">
    <property type="entry name" value="Sulfatase_Mod_Factor_Kinase"/>
</dbReference>
<dbReference type="InterPro" id="IPR001309">
    <property type="entry name" value="Pept_C14_p20"/>
</dbReference>
<dbReference type="InterPro" id="IPR029030">
    <property type="entry name" value="Caspase-like_dom_sf"/>
</dbReference>
<dbReference type="PANTHER" id="PTHR23150">
    <property type="entry name" value="SULFATASE MODIFYING FACTOR 1, 2"/>
    <property type="match status" value="1"/>
</dbReference>
<organism evidence="4 5">
    <name type="scientific">Candidatus Marithioploca araucensis</name>
    <dbReference type="NCBI Taxonomy" id="70273"/>
    <lineage>
        <taxon>Bacteria</taxon>
        <taxon>Pseudomonadati</taxon>
        <taxon>Pseudomonadota</taxon>
        <taxon>Gammaproteobacteria</taxon>
        <taxon>Thiotrichales</taxon>
        <taxon>Thiotrichaceae</taxon>
        <taxon>Candidatus Marithioploca</taxon>
    </lineage>
</organism>
<feature type="region of interest" description="Disordered" evidence="2">
    <location>
        <begin position="494"/>
        <end position="514"/>
    </location>
</feature>
<dbReference type="EMBL" id="JAUCGM010000075">
    <property type="protein sequence ID" value="MDM8562163.1"/>
    <property type="molecule type" value="Genomic_DNA"/>
</dbReference>
<dbReference type="InterPro" id="IPR015917">
    <property type="entry name" value="Pept_C14A"/>
</dbReference>
<dbReference type="Pfam" id="PF03781">
    <property type="entry name" value="FGE-sulfatase"/>
    <property type="match status" value="1"/>
</dbReference>
<evidence type="ECO:0000256" key="1">
    <source>
        <dbReference type="ARBA" id="ARBA00010134"/>
    </source>
</evidence>
<comment type="caution">
    <text evidence="4">The sequence shown here is derived from an EMBL/GenBank/DDBJ whole genome shotgun (WGS) entry which is preliminary data.</text>
</comment>
<dbReference type="SMART" id="SM00115">
    <property type="entry name" value="CASc"/>
    <property type="match status" value="1"/>
</dbReference>
<reference evidence="4" key="1">
    <citation type="submission" date="2023-06" db="EMBL/GenBank/DDBJ databases">
        <title>Uncultivated large filamentous bacteria from sulfidic sediments reveal new species and different genomic features in energy metabolism and defense.</title>
        <authorList>
            <person name="Fonseca A."/>
        </authorList>
    </citation>
    <scope>NUCLEOTIDE SEQUENCE</scope>
    <source>
        <strain evidence="4">HSG4</strain>
    </source>
</reference>
<dbReference type="SUPFAM" id="SSF56436">
    <property type="entry name" value="C-type lectin-like"/>
    <property type="match status" value="1"/>
</dbReference>
<name>A0ABT7VR68_9GAMM</name>
<dbReference type="InterPro" id="IPR016187">
    <property type="entry name" value="CTDL_fold"/>
</dbReference>
<accession>A0ABT7VR68</accession>
<dbReference type="Gene3D" id="3.90.1580.10">
    <property type="entry name" value="paralog of FGE (formylglycine-generating enzyme)"/>
    <property type="match status" value="1"/>
</dbReference>
<comment type="similarity">
    <text evidence="1">Belongs to the peptidase C14A family.</text>
</comment>
<proteinExistence type="inferred from homology"/>
<sequence length="530" mass="59111">MSTIVNKNVISGQAASLVGTGSYNARVALVMGFGDYRKAFVGKFEFDSLRNPVNDAKDMAKTLRNLGFDVILKLNLKTKAAMKKAVLEFRLRLPKTGAVGLFYFSGHGFQYQNANFLVPVQAAMPSDIDIESEALRTDYVLRHLEKANRQGVNIVILDACRDSIPSDFFDDRENKDLFAGDLKAGFTNMQAPVGSLIAYATAPNTTSWGGLPTERNSVYTKHLLKALRDKPDVNITRLLMRVRKGVIEETRTFEAQQVPWDSVSLTDPFYFAQSSVIATTPVSPPVQERFEPGNVFRDRLQDGSLGPKMVVIPAGRFRMGDIQGGGSDDEKPVHRVSIKQFAMGKYEVTFAEYDKFAQATGREKPKDRGWGRDNRPVINVSWDDAVAYAEWLSQQTGKQYRLPTEAEWEYAARAGTDTKYWWGNEIGQNRANCNGCGSRWDDKQTAPVGSFAANPFGLYDTVGNVWEWTCSEYENEYSGKEKQCISKKRAMQPVIRGGSGGHKPGGVRAASRDRNSHDDRINIVGFRLAR</sequence>
<evidence type="ECO:0000259" key="3">
    <source>
        <dbReference type="PROSITE" id="PS50208"/>
    </source>
</evidence>
<gene>
    <name evidence="4" type="ORF">QUF54_02295</name>
</gene>
<dbReference type="Pfam" id="PF00656">
    <property type="entry name" value="Peptidase_C14"/>
    <property type="match status" value="1"/>
</dbReference>
<dbReference type="InterPro" id="IPR005532">
    <property type="entry name" value="SUMF_dom"/>
</dbReference>
<dbReference type="InterPro" id="IPR042095">
    <property type="entry name" value="SUMF_sf"/>
</dbReference>
<evidence type="ECO:0000313" key="4">
    <source>
        <dbReference type="EMBL" id="MDM8562163.1"/>
    </source>
</evidence>
<dbReference type="Proteomes" id="UP001171945">
    <property type="component" value="Unassembled WGS sequence"/>
</dbReference>
<dbReference type="SUPFAM" id="SSF52129">
    <property type="entry name" value="Caspase-like"/>
    <property type="match status" value="1"/>
</dbReference>
<dbReference type="Gene3D" id="3.40.50.1460">
    <property type="match status" value="1"/>
</dbReference>
<keyword evidence="5" id="KW-1185">Reference proteome</keyword>
<dbReference type="PANTHER" id="PTHR23150:SF35">
    <property type="entry name" value="BLL6746 PROTEIN"/>
    <property type="match status" value="1"/>
</dbReference>
<dbReference type="InterPro" id="IPR011600">
    <property type="entry name" value="Pept_C14_caspase"/>
</dbReference>
<feature type="domain" description="Caspase family p20" evidence="3">
    <location>
        <begin position="24"/>
        <end position="110"/>
    </location>
</feature>
<protein>
    <submittedName>
        <fullName evidence="4">SUMF1/EgtB/PvdO family nonheme iron enzyme</fullName>
    </submittedName>
</protein>